<dbReference type="PANTHER" id="PTHR43442:SF3">
    <property type="entry name" value="GLUCONOKINASE-RELATED"/>
    <property type="match status" value="1"/>
</dbReference>
<comment type="catalytic activity">
    <reaction evidence="8 9">
        <text>D-gluconate + ATP = 6-phospho-D-gluconate + ADP + H(+)</text>
        <dbReference type="Rhea" id="RHEA:19433"/>
        <dbReference type="ChEBI" id="CHEBI:15378"/>
        <dbReference type="ChEBI" id="CHEBI:18391"/>
        <dbReference type="ChEBI" id="CHEBI:30616"/>
        <dbReference type="ChEBI" id="CHEBI:58759"/>
        <dbReference type="ChEBI" id="CHEBI:456216"/>
        <dbReference type="EC" id="2.7.1.12"/>
    </reaction>
</comment>
<evidence type="ECO:0000256" key="9">
    <source>
        <dbReference type="RuleBase" id="RU363066"/>
    </source>
</evidence>
<keyword evidence="5 9" id="KW-0547">Nucleotide-binding</keyword>
<dbReference type="GO" id="GO:0005737">
    <property type="term" value="C:cytoplasm"/>
    <property type="evidence" value="ECO:0007669"/>
    <property type="project" value="TreeGrafter"/>
</dbReference>
<accession>A0A5J6Z865</accession>
<evidence type="ECO:0000256" key="4">
    <source>
        <dbReference type="ARBA" id="ARBA00022679"/>
    </source>
</evidence>
<evidence type="ECO:0000313" key="10">
    <source>
        <dbReference type="EMBL" id="QFQ01823.1"/>
    </source>
</evidence>
<evidence type="ECO:0000313" key="11">
    <source>
        <dbReference type="Proteomes" id="UP000326711"/>
    </source>
</evidence>
<dbReference type="InterPro" id="IPR006001">
    <property type="entry name" value="Therm_gnt_kin"/>
</dbReference>
<dbReference type="Proteomes" id="UP000326711">
    <property type="component" value="Chromosome"/>
</dbReference>
<dbReference type="EC" id="2.7.1.12" evidence="3 9"/>
<dbReference type="Pfam" id="PF13238">
    <property type="entry name" value="AAA_18"/>
    <property type="match status" value="1"/>
</dbReference>
<dbReference type="PANTHER" id="PTHR43442">
    <property type="entry name" value="GLUCONOKINASE-RELATED"/>
    <property type="match status" value="1"/>
</dbReference>
<dbReference type="GO" id="GO:0046316">
    <property type="term" value="F:gluconokinase activity"/>
    <property type="evidence" value="ECO:0007669"/>
    <property type="project" value="UniProtKB-EC"/>
</dbReference>
<organism evidence="10 11">
    <name type="scientific">Corynebacterium urogenitale</name>
    <dbReference type="NCBI Taxonomy" id="2487892"/>
    <lineage>
        <taxon>Bacteria</taxon>
        <taxon>Bacillati</taxon>
        <taxon>Actinomycetota</taxon>
        <taxon>Actinomycetes</taxon>
        <taxon>Mycobacteriales</taxon>
        <taxon>Corynebacteriaceae</taxon>
        <taxon>Corynebacterium</taxon>
    </lineage>
</organism>
<sequence length="176" mass="19426">MGAQPLHIVVMGVSGSGKTTLARTIAERTGRPLLEADDLHPAENLAILQDGKLPGERARIAWLDMVREWMDGQAQQGHSTIVACTALTKGHRERLNEADGVVFYVHLYGTEDVLADRMARRIGEDMPRELLDAQLPMLQRLTPDERGLQLDVARTPEQLADDAMAAANFAEKAYQD</sequence>
<gene>
    <name evidence="10" type="primary">gntK</name>
    <name evidence="10" type="ORF">CUROG_02120</name>
</gene>
<keyword evidence="6 9" id="KW-0418">Kinase</keyword>
<protein>
    <recommendedName>
        <fullName evidence="3 9">Gluconokinase</fullName>
        <ecNumber evidence="3 9">2.7.1.12</ecNumber>
    </recommendedName>
</protein>
<dbReference type="GO" id="GO:0005975">
    <property type="term" value="P:carbohydrate metabolic process"/>
    <property type="evidence" value="ECO:0007669"/>
    <property type="project" value="InterPro"/>
</dbReference>
<dbReference type="SUPFAM" id="SSF52540">
    <property type="entry name" value="P-loop containing nucleoside triphosphate hydrolases"/>
    <property type="match status" value="1"/>
</dbReference>
<dbReference type="RefSeq" id="WP_151902271.1">
    <property type="nucleotide sequence ID" value="NZ_CP045032.1"/>
</dbReference>
<keyword evidence="7 9" id="KW-0067">ATP-binding</keyword>
<evidence type="ECO:0000256" key="5">
    <source>
        <dbReference type="ARBA" id="ARBA00022741"/>
    </source>
</evidence>
<evidence type="ECO:0000256" key="6">
    <source>
        <dbReference type="ARBA" id="ARBA00022777"/>
    </source>
</evidence>
<dbReference type="GO" id="GO:0005524">
    <property type="term" value="F:ATP binding"/>
    <property type="evidence" value="ECO:0007669"/>
    <property type="project" value="UniProtKB-KW"/>
</dbReference>
<name>A0A5J6Z865_9CORY</name>
<reference evidence="11" key="1">
    <citation type="submission" date="2019-10" db="EMBL/GenBank/DDBJ databases">
        <title>Complete genome sequence of Corynebacterium urogenitalis DSM 108747, isolated from the genital tract of a cow.</title>
        <authorList>
            <person name="Ruckert C."/>
            <person name="Ballas P."/>
            <person name="Wagener K."/>
            <person name="Drillich M."/>
            <person name="Kaempfer P."/>
            <person name="Busse H.-J."/>
            <person name="Ehling-Schulz M."/>
        </authorList>
    </citation>
    <scope>NUCLEOTIDE SEQUENCE [LARGE SCALE GENOMIC DNA]</scope>
    <source>
        <strain evidence="11">LMM 1652</strain>
    </source>
</reference>
<keyword evidence="4 9" id="KW-0808">Transferase</keyword>
<dbReference type="InterPro" id="IPR027417">
    <property type="entry name" value="P-loop_NTPase"/>
</dbReference>
<dbReference type="Gene3D" id="3.40.50.300">
    <property type="entry name" value="P-loop containing nucleotide triphosphate hydrolases"/>
    <property type="match status" value="1"/>
</dbReference>
<comment type="similarity">
    <text evidence="2 9">Belongs to the gluconokinase GntK/GntV family.</text>
</comment>
<dbReference type="OrthoDB" id="9795716at2"/>
<dbReference type="NCBIfam" id="TIGR01313">
    <property type="entry name" value="therm_gnt_kin"/>
    <property type="match status" value="1"/>
</dbReference>
<evidence type="ECO:0000256" key="1">
    <source>
        <dbReference type="ARBA" id="ARBA00004761"/>
    </source>
</evidence>
<dbReference type="CDD" id="cd02021">
    <property type="entry name" value="GntK"/>
    <property type="match status" value="1"/>
</dbReference>
<dbReference type="KEGG" id="cuo:CUROG_02120"/>
<dbReference type="EMBL" id="CP045032">
    <property type="protein sequence ID" value="QFQ01823.1"/>
    <property type="molecule type" value="Genomic_DNA"/>
</dbReference>
<evidence type="ECO:0000256" key="2">
    <source>
        <dbReference type="ARBA" id="ARBA00008420"/>
    </source>
</evidence>
<proteinExistence type="inferred from homology"/>
<evidence type="ECO:0000256" key="3">
    <source>
        <dbReference type="ARBA" id="ARBA00012054"/>
    </source>
</evidence>
<evidence type="ECO:0000256" key="7">
    <source>
        <dbReference type="ARBA" id="ARBA00022840"/>
    </source>
</evidence>
<evidence type="ECO:0000256" key="8">
    <source>
        <dbReference type="ARBA" id="ARBA00048090"/>
    </source>
</evidence>
<dbReference type="AlphaFoldDB" id="A0A5J6Z865"/>
<comment type="pathway">
    <text evidence="1">Carbohydrate acid metabolism.</text>
</comment>
<keyword evidence="11" id="KW-1185">Reference proteome</keyword>